<evidence type="ECO:0000256" key="10">
    <source>
        <dbReference type="RuleBase" id="RU361150"/>
    </source>
</evidence>
<dbReference type="InterPro" id="IPR039809">
    <property type="entry name" value="Chemokine_b/g/d"/>
</dbReference>
<dbReference type="Ensembl" id="ENSMSIT00000005625.1">
    <property type="protein sequence ID" value="ENSMSIP00000004454.1"/>
    <property type="gene ID" value="ENSMSIG00000004052.1"/>
</dbReference>
<dbReference type="GO" id="GO:0006955">
    <property type="term" value="P:immune response"/>
    <property type="evidence" value="ECO:0007669"/>
    <property type="project" value="InterPro"/>
</dbReference>
<dbReference type="InterPro" id="IPR036048">
    <property type="entry name" value="Interleukin_8-like_sf"/>
</dbReference>
<dbReference type="GO" id="GO:0005615">
    <property type="term" value="C:extracellular space"/>
    <property type="evidence" value="ECO:0007669"/>
    <property type="project" value="UniProtKB-KW"/>
</dbReference>
<dbReference type="Proteomes" id="UP000694415">
    <property type="component" value="Unplaced"/>
</dbReference>
<dbReference type="PANTHER" id="PTHR12015">
    <property type="entry name" value="SMALL INDUCIBLE CYTOKINE A"/>
    <property type="match status" value="1"/>
</dbReference>
<reference evidence="13" key="2">
    <citation type="submission" date="2025-09" db="UniProtKB">
        <authorList>
            <consortium name="Ensembl"/>
        </authorList>
    </citation>
    <scope>IDENTIFICATION</scope>
</reference>
<dbReference type="PANTHER" id="PTHR12015:SF111">
    <property type="entry name" value="C-C MOTIF CHEMOKINE 17"/>
    <property type="match status" value="1"/>
</dbReference>
<keyword evidence="8" id="KW-0395">Inflammatory response</keyword>
<reference evidence="13" key="1">
    <citation type="submission" date="2025-08" db="UniProtKB">
        <authorList>
            <consortium name="Ensembl"/>
        </authorList>
    </citation>
    <scope>IDENTIFICATION</scope>
</reference>
<feature type="chain" id="PRO_5034314033" description="C-C motif chemokine" evidence="11">
    <location>
        <begin position="44"/>
        <end position="113"/>
    </location>
</feature>
<dbReference type="CDD" id="cd00272">
    <property type="entry name" value="Chemokine_CC"/>
    <property type="match status" value="1"/>
</dbReference>
<protein>
    <recommendedName>
        <fullName evidence="10">C-C motif chemokine</fullName>
    </recommendedName>
</protein>
<dbReference type="PROSITE" id="PS00472">
    <property type="entry name" value="SMALL_CYTOKINES_CC"/>
    <property type="match status" value="1"/>
</dbReference>
<evidence type="ECO:0000256" key="1">
    <source>
        <dbReference type="ARBA" id="ARBA00004613"/>
    </source>
</evidence>
<dbReference type="GO" id="GO:0008009">
    <property type="term" value="F:chemokine activity"/>
    <property type="evidence" value="ECO:0007669"/>
    <property type="project" value="InterPro"/>
</dbReference>
<evidence type="ECO:0000256" key="9">
    <source>
        <dbReference type="ARBA" id="ARBA00046039"/>
    </source>
</evidence>
<comment type="function">
    <text evidence="9">Chemokine, which displays chemotactic activity for T lymphocytes, preferentially Th2 cells, but not monocytes or granulocytes. Therefore plays an important role in a wide range of inflammatory and immunological processes. Acts by binding to CCR4 at T-cell surface. Mediates GM-CSF/CSF2-driven pain and inflammation. In the brain, required to maintain the typical, highly branched morphology of hippocampal microglia under homeostatic conditions. May be important for the appropriate adaptation of microglial morphology and synaptic plasticity to acute lipopolysaccharide (LPS)-induced neuroinflammation. Plays a role in wound healing, mainly by inducing fibroblast migration into the wound.</text>
</comment>
<dbReference type="SUPFAM" id="SSF54117">
    <property type="entry name" value="Interleukin 8-like chemokines"/>
    <property type="match status" value="1"/>
</dbReference>
<keyword evidence="4 10" id="KW-0202">Cytokine</keyword>
<dbReference type="FunFam" id="2.40.50.40:FF:000012">
    <property type="entry name" value="C-C motif chemokine"/>
    <property type="match status" value="1"/>
</dbReference>
<dbReference type="InterPro" id="IPR000827">
    <property type="entry name" value="Chemokine_CC_CS"/>
</dbReference>
<keyword evidence="3 10" id="KW-0145">Chemotaxis</keyword>
<evidence type="ECO:0000259" key="12">
    <source>
        <dbReference type="SMART" id="SM00199"/>
    </source>
</evidence>
<evidence type="ECO:0000256" key="11">
    <source>
        <dbReference type="SAM" id="SignalP"/>
    </source>
</evidence>
<dbReference type="SMART" id="SM00199">
    <property type="entry name" value="SCY"/>
    <property type="match status" value="1"/>
</dbReference>
<evidence type="ECO:0000256" key="8">
    <source>
        <dbReference type="ARBA" id="ARBA00023198"/>
    </source>
</evidence>
<evidence type="ECO:0000313" key="13">
    <source>
        <dbReference type="Ensembl" id="ENSMSIP00000004454.1"/>
    </source>
</evidence>
<dbReference type="GeneTree" id="ENSGT01100000263482"/>
<dbReference type="AlphaFoldDB" id="A0A8C6GDV9"/>
<feature type="domain" description="Chemokine interleukin-8-like" evidence="12">
    <location>
        <begin position="50"/>
        <end position="108"/>
    </location>
</feature>
<dbReference type="GO" id="GO:0006954">
    <property type="term" value="P:inflammatory response"/>
    <property type="evidence" value="ECO:0007669"/>
    <property type="project" value="UniProtKB-KW"/>
</dbReference>
<evidence type="ECO:0000256" key="4">
    <source>
        <dbReference type="ARBA" id="ARBA00022514"/>
    </source>
</evidence>
<accession>A0A8C6GDV9</accession>
<evidence type="ECO:0000313" key="14">
    <source>
        <dbReference type="Proteomes" id="UP000694415"/>
    </source>
</evidence>
<proteinExistence type="inferred from homology"/>
<dbReference type="Gene3D" id="2.40.50.40">
    <property type="match status" value="1"/>
</dbReference>
<sequence>MLGTKTSRRTMKTFTSAFGTMRSLQMLLLAALLLGTFLQHARAARATNVGRECCLDYFKGAIPIRKLVSWYKTSVECSRDAIVFVTVQGKLICADPKDKHVKKAIRLVKNPRP</sequence>
<evidence type="ECO:0000256" key="5">
    <source>
        <dbReference type="ARBA" id="ARBA00022525"/>
    </source>
</evidence>
<comment type="subcellular location">
    <subcellularLocation>
        <location evidence="1 10">Secreted</location>
    </subcellularLocation>
</comment>
<keyword evidence="5 10" id="KW-0964">Secreted</keyword>
<evidence type="ECO:0000256" key="6">
    <source>
        <dbReference type="ARBA" id="ARBA00022729"/>
    </source>
</evidence>
<evidence type="ECO:0000256" key="2">
    <source>
        <dbReference type="ARBA" id="ARBA00010868"/>
    </source>
</evidence>
<organism evidence="13 14">
    <name type="scientific">Mus spicilegus</name>
    <name type="common">Mound-building mouse</name>
    <dbReference type="NCBI Taxonomy" id="10103"/>
    <lineage>
        <taxon>Eukaryota</taxon>
        <taxon>Metazoa</taxon>
        <taxon>Chordata</taxon>
        <taxon>Craniata</taxon>
        <taxon>Vertebrata</taxon>
        <taxon>Euteleostomi</taxon>
        <taxon>Mammalia</taxon>
        <taxon>Eutheria</taxon>
        <taxon>Euarchontoglires</taxon>
        <taxon>Glires</taxon>
        <taxon>Rodentia</taxon>
        <taxon>Myomorpha</taxon>
        <taxon>Muroidea</taxon>
        <taxon>Muridae</taxon>
        <taxon>Murinae</taxon>
        <taxon>Mus</taxon>
        <taxon>Mus</taxon>
    </lineage>
</organism>
<evidence type="ECO:0000256" key="7">
    <source>
        <dbReference type="ARBA" id="ARBA00023157"/>
    </source>
</evidence>
<keyword evidence="6 11" id="KW-0732">Signal</keyword>
<keyword evidence="14" id="KW-1185">Reference proteome</keyword>
<comment type="similarity">
    <text evidence="2 10">Belongs to the intercrine beta (chemokine CC) family.</text>
</comment>
<dbReference type="Pfam" id="PF00048">
    <property type="entry name" value="IL8"/>
    <property type="match status" value="1"/>
</dbReference>
<dbReference type="InterPro" id="IPR001811">
    <property type="entry name" value="Chemokine_IL8-like_dom"/>
</dbReference>
<feature type="signal peptide" evidence="11">
    <location>
        <begin position="1"/>
        <end position="43"/>
    </location>
</feature>
<evidence type="ECO:0000256" key="3">
    <source>
        <dbReference type="ARBA" id="ARBA00022500"/>
    </source>
</evidence>
<keyword evidence="7" id="KW-1015">Disulfide bond</keyword>
<name>A0A8C6GDV9_MUSSI</name>